<proteinExistence type="predicted"/>
<dbReference type="Gene3D" id="3.20.20.190">
    <property type="entry name" value="Phosphatidylinositol (PI) phosphodiesterase"/>
    <property type="match status" value="1"/>
</dbReference>
<dbReference type="InterPro" id="IPR051057">
    <property type="entry name" value="PI-PLC_domain"/>
</dbReference>
<dbReference type="PANTHER" id="PTHR13593">
    <property type="match status" value="1"/>
</dbReference>
<name>A0A9Q8VCD1_9HYPO</name>
<dbReference type="EMBL" id="CP086359">
    <property type="protein sequence ID" value="UNI20598.1"/>
    <property type="molecule type" value="Genomic_DNA"/>
</dbReference>
<dbReference type="SUPFAM" id="SSF51695">
    <property type="entry name" value="PLC-like phosphodiesterases"/>
    <property type="match status" value="1"/>
</dbReference>
<dbReference type="GeneID" id="72068618"/>
<evidence type="ECO:0000313" key="1">
    <source>
        <dbReference type="EMBL" id="UNI20598.1"/>
    </source>
</evidence>
<dbReference type="AlphaFoldDB" id="A0A9Q8VCD1"/>
<accession>A0A9Q8VCD1</accession>
<reference evidence="1" key="1">
    <citation type="submission" date="2021-11" db="EMBL/GenBank/DDBJ databases">
        <title>Purpureocillium_takamizusanense_genome.</title>
        <authorList>
            <person name="Nguyen N.-H."/>
        </authorList>
    </citation>
    <scope>NUCLEOTIDE SEQUENCE</scope>
    <source>
        <strain evidence="1">PT3</strain>
    </source>
</reference>
<dbReference type="Pfam" id="PF26146">
    <property type="entry name" value="PI-PLC_X"/>
    <property type="match status" value="1"/>
</dbReference>
<keyword evidence="2" id="KW-1185">Reference proteome</keyword>
<dbReference type="PANTHER" id="PTHR13593:SF146">
    <property type="entry name" value="PLC-LIKE PHOSPHODIESTERASE"/>
    <property type="match status" value="1"/>
</dbReference>
<organism evidence="1 2">
    <name type="scientific">Purpureocillium takamizusanense</name>
    <dbReference type="NCBI Taxonomy" id="2060973"/>
    <lineage>
        <taxon>Eukaryota</taxon>
        <taxon>Fungi</taxon>
        <taxon>Dikarya</taxon>
        <taxon>Ascomycota</taxon>
        <taxon>Pezizomycotina</taxon>
        <taxon>Sordariomycetes</taxon>
        <taxon>Hypocreomycetidae</taxon>
        <taxon>Hypocreales</taxon>
        <taxon>Ophiocordycipitaceae</taxon>
        <taxon>Purpureocillium</taxon>
    </lineage>
</organism>
<dbReference type="GO" id="GO:0008081">
    <property type="term" value="F:phosphoric diester hydrolase activity"/>
    <property type="evidence" value="ECO:0007669"/>
    <property type="project" value="InterPro"/>
</dbReference>
<dbReference type="OrthoDB" id="7984201at2759"/>
<dbReference type="GO" id="GO:0006629">
    <property type="term" value="P:lipid metabolic process"/>
    <property type="evidence" value="ECO:0007669"/>
    <property type="project" value="InterPro"/>
</dbReference>
<dbReference type="Proteomes" id="UP000829364">
    <property type="component" value="Chromosome 6"/>
</dbReference>
<gene>
    <name evidence="1" type="ORF">JDV02_006669</name>
</gene>
<evidence type="ECO:0000313" key="2">
    <source>
        <dbReference type="Proteomes" id="UP000829364"/>
    </source>
</evidence>
<evidence type="ECO:0008006" key="3">
    <source>
        <dbReference type="Google" id="ProtNLM"/>
    </source>
</evidence>
<dbReference type="RefSeq" id="XP_047844079.1">
    <property type="nucleotide sequence ID" value="XM_047988087.1"/>
</dbReference>
<protein>
    <recommendedName>
        <fullName evidence="3">PLC-like phosphodiesterase</fullName>
    </recommendedName>
</protein>
<dbReference type="InterPro" id="IPR017946">
    <property type="entry name" value="PLC-like_Pdiesterase_TIM-brl"/>
</dbReference>
<sequence length="366" mass="40098">MLLPLRHVLAASSLVASPCLPRVTLAGFKMQLSRLLGLEALAATQVLAAATANTVNTTTAAATTACNGHGELCGRRYSDVTVIGSHNSAFVGDSPAHNQYVSVTRQLDLGVRFLQAQTQDKGGVIELCHTYCWELDAGPLTAYLREVAAWLAAHPDEVLTLLLTNIDAIPVDKFDAAFDSAGLRQHVFRPASGRLAKDQWPTLAELIGAGTRLVVFMDYHADPSKVDYVMSEFDYFWETPYGVTDKAFPTCAVDRPGGGDPQKLMGIMNHMLNFKIGDIVFPDQLDAPRTNSLDSIRKQVDLCKGQGRPQPNVILVSLRTLFLLLSFLHGWRLGPRDLTCDFSLTDVRAASWTGSILARRKRRSWC</sequence>